<dbReference type="GO" id="GO:0008324">
    <property type="term" value="F:monoatomic cation transmembrane transporter activity"/>
    <property type="evidence" value="ECO:0007669"/>
    <property type="project" value="InterPro"/>
</dbReference>
<dbReference type="InterPro" id="IPR027470">
    <property type="entry name" value="Cation_efflux_CTD"/>
</dbReference>
<dbReference type="STRING" id="745368.SAMN02745178_01181"/>
<keyword evidence="11" id="KW-1185">Reference proteome</keyword>
<dbReference type="Pfam" id="PF01545">
    <property type="entry name" value="Cation_efflux"/>
    <property type="match status" value="1"/>
</dbReference>
<dbReference type="FunFam" id="1.20.1510.10:FF:000006">
    <property type="entry name" value="Divalent cation efflux transporter"/>
    <property type="match status" value="1"/>
</dbReference>
<evidence type="ECO:0000256" key="4">
    <source>
        <dbReference type="ARBA" id="ARBA00022692"/>
    </source>
</evidence>
<comment type="similarity">
    <text evidence="2">Belongs to the cation diffusion facilitator (CDF) transporter (TC 2.A.4) family.</text>
</comment>
<evidence type="ECO:0000313" key="10">
    <source>
        <dbReference type="EMBL" id="SKA82609.1"/>
    </source>
</evidence>
<dbReference type="Gene3D" id="3.30.70.1350">
    <property type="entry name" value="Cation efflux protein, cytoplasmic domain"/>
    <property type="match status" value="1"/>
</dbReference>
<evidence type="ECO:0000256" key="7">
    <source>
        <dbReference type="SAM" id="Phobius"/>
    </source>
</evidence>
<dbReference type="PANTHER" id="PTHR43840:SF15">
    <property type="entry name" value="MITOCHONDRIAL METAL TRANSPORTER 1-RELATED"/>
    <property type="match status" value="1"/>
</dbReference>
<comment type="subcellular location">
    <subcellularLocation>
        <location evidence="1">Membrane</location>
        <topology evidence="1">Multi-pass membrane protein</topology>
    </subcellularLocation>
</comment>
<evidence type="ECO:0000256" key="3">
    <source>
        <dbReference type="ARBA" id="ARBA00022448"/>
    </source>
</evidence>
<gene>
    <name evidence="10" type="ORF">SAMN02745178_01181</name>
</gene>
<proteinExistence type="inferred from homology"/>
<organism evidence="10 11">
    <name type="scientific">Gemmiger formicilis</name>
    <dbReference type="NCBI Taxonomy" id="745368"/>
    <lineage>
        <taxon>Bacteria</taxon>
        <taxon>Bacillati</taxon>
        <taxon>Bacillota</taxon>
        <taxon>Clostridia</taxon>
        <taxon>Eubacteriales</taxon>
        <taxon>Gemmiger</taxon>
    </lineage>
</organism>
<evidence type="ECO:0000256" key="5">
    <source>
        <dbReference type="ARBA" id="ARBA00022989"/>
    </source>
</evidence>
<evidence type="ECO:0000259" key="9">
    <source>
        <dbReference type="Pfam" id="PF16916"/>
    </source>
</evidence>
<dbReference type="InterPro" id="IPR050291">
    <property type="entry name" value="CDF_Transporter"/>
</dbReference>
<dbReference type="SUPFAM" id="SSF161111">
    <property type="entry name" value="Cation efflux protein transmembrane domain-like"/>
    <property type="match status" value="1"/>
</dbReference>
<keyword evidence="4 7" id="KW-0812">Transmembrane</keyword>
<reference evidence="10 11" key="1">
    <citation type="submission" date="2017-02" db="EMBL/GenBank/DDBJ databases">
        <authorList>
            <person name="Peterson S.W."/>
        </authorList>
    </citation>
    <scope>NUCLEOTIDE SEQUENCE [LARGE SCALE GENOMIC DNA]</scope>
    <source>
        <strain evidence="10 11">ATCC 27749</strain>
    </source>
</reference>
<dbReference type="RefSeq" id="WP_338108537.1">
    <property type="nucleotide sequence ID" value="NZ_DBFAYO010000015.1"/>
</dbReference>
<keyword evidence="5 7" id="KW-1133">Transmembrane helix</keyword>
<accession>A0A1T4WZD4</accession>
<feature type="domain" description="Cation efflux protein cytoplasmic" evidence="9">
    <location>
        <begin position="259"/>
        <end position="335"/>
    </location>
</feature>
<protein>
    <submittedName>
        <fullName evidence="10">Cation diffusion facilitator family transporter</fullName>
    </submittedName>
</protein>
<dbReference type="NCBIfam" id="TIGR01297">
    <property type="entry name" value="CDF"/>
    <property type="match status" value="1"/>
</dbReference>
<dbReference type="GO" id="GO:0016020">
    <property type="term" value="C:membrane"/>
    <property type="evidence" value="ECO:0007669"/>
    <property type="project" value="UniProtKB-SubCell"/>
</dbReference>
<name>A0A1T4WZD4_9FIRM</name>
<feature type="domain" description="Cation efflux protein transmembrane" evidence="8">
    <location>
        <begin position="62"/>
        <end position="255"/>
    </location>
</feature>
<keyword evidence="3" id="KW-0813">Transport</keyword>
<dbReference type="EMBL" id="FUYF01000005">
    <property type="protein sequence ID" value="SKA82609.1"/>
    <property type="molecule type" value="Genomic_DNA"/>
</dbReference>
<dbReference type="SUPFAM" id="SSF160240">
    <property type="entry name" value="Cation efflux protein cytoplasmic domain-like"/>
    <property type="match status" value="1"/>
</dbReference>
<dbReference type="AlphaFoldDB" id="A0A1T4WZD4"/>
<evidence type="ECO:0000256" key="2">
    <source>
        <dbReference type="ARBA" id="ARBA00008114"/>
    </source>
</evidence>
<dbReference type="GeneID" id="93337658"/>
<dbReference type="Gene3D" id="1.20.1510.10">
    <property type="entry name" value="Cation efflux protein transmembrane domain"/>
    <property type="match status" value="1"/>
</dbReference>
<dbReference type="Proteomes" id="UP000190286">
    <property type="component" value="Unassembled WGS sequence"/>
</dbReference>
<dbReference type="InterPro" id="IPR002524">
    <property type="entry name" value="Cation_efflux"/>
</dbReference>
<evidence type="ECO:0000256" key="1">
    <source>
        <dbReference type="ARBA" id="ARBA00004141"/>
    </source>
</evidence>
<feature type="transmembrane region" description="Helical" evidence="7">
    <location>
        <begin position="159"/>
        <end position="179"/>
    </location>
</feature>
<feature type="transmembrane region" description="Helical" evidence="7">
    <location>
        <begin position="128"/>
        <end position="147"/>
    </location>
</feature>
<evidence type="ECO:0000256" key="6">
    <source>
        <dbReference type="ARBA" id="ARBA00023136"/>
    </source>
</evidence>
<evidence type="ECO:0000313" key="11">
    <source>
        <dbReference type="Proteomes" id="UP000190286"/>
    </source>
</evidence>
<dbReference type="PANTHER" id="PTHR43840">
    <property type="entry name" value="MITOCHONDRIAL METAL TRANSPORTER 1-RELATED"/>
    <property type="match status" value="1"/>
</dbReference>
<keyword evidence="6 7" id="KW-0472">Membrane</keyword>
<dbReference type="InterPro" id="IPR058533">
    <property type="entry name" value="Cation_efflux_TM"/>
</dbReference>
<dbReference type="Pfam" id="PF16916">
    <property type="entry name" value="ZT_dimer"/>
    <property type="match status" value="1"/>
</dbReference>
<sequence>MAPSQRRQELITNQKADPYKVCLFLKEGVFPLIQLLIRTFVKNYKSTADRAVRTAYGNLACIVSVVCNLLLAGGKIAVGVLTGSVAITADGMNNLSDASSNVVSLVGFKLGARPADSEHPYGHARYEYLAGLAVSVMILVIGVELLKESFAKVLHPTEVAFSWLMVAVLIASILVKLWMSRLNRQIGTAIDSETLLATAADARNDVITTAAVLAATILTKLTGFARIDGLMGIGVAAFILYSGAMLVKDTINPLLGAAPDSDLVEHIEKKALSYPGVLGVHDLMIHDYGPGSRLVSFHLEMDAKDDVMHSHDVIDRIERDLLVEDGLIATIHFDPVVTGDPHADELKAFLQREVEELAPLANIHDLRIVPGPTHTNVIFDCAVPAEYMTDKQHRGVKLVNALRNAVQAKWPDHFCVIKLEPDYAPVHHE</sequence>
<dbReference type="InterPro" id="IPR036837">
    <property type="entry name" value="Cation_efflux_CTD_sf"/>
</dbReference>
<dbReference type="InterPro" id="IPR027469">
    <property type="entry name" value="Cation_efflux_TMD_sf"/>
</dbReference>
<evidence type="ECO:0000259" key="8">
    <source>
        <dbReference type="Pfam" id="PF01545"/>
    </source>
</evidence>